<keyword evidence="1" id="KW-0732">Signal</keyword>
<keyword evidence="3" id="KW-1185">Reference proteome</keyword>
<organism evidence="2 3">
    <name type="scientific">Aspergillus fijiensis CBS 313.89</name>
    <dbReference type="NCBI Taxonomy" id="1448319"/>
    <lineage>
        <taxon>Eukaryota</taxon>
        <taxon>Fungi</taxon>
        <taxon>Dikarya</taxon>
        <taxon>Ascomycota</taxon>
        <taxon>Pezizomycotina</taxon>
        <taxon>Eurotiomycetes</taxon>
        <taxon>Eurotiomycetidae</taxon>
        <taxon>Eurotiales</taxon>
        <taxon>Aspergillaceae</taxon>
        <taxon>Aspergillus</taxon>
    </lineage>
</organism>
<gene>
    <name evidence="2" type="ORF">BO72DRAFT_13140</name>
</gene>
<evidence type="ECO:0000313" key="2">
    <source>
        <dbReference type="EMBL" id="RAK80161.1"/>
    </source>
</evidence>
<dbReference type="Proteomes" id="UP000249789">
    <property type="component" value="Unassembled WGS sequence"/>
</dbReference>
<dbReference type="GeneID" id="63856431"/>
<evidence type="ECO:0000313" key="3">
    <source>
        <dbReference type="Proteomes" id="UP000249789"/>
    </source>
</evidence>
<evidence type="ECO:0000256" key="1">
    <source>
        <dbReference type="SAM" id="SignalP"/>
    </source>
</evidence>
<protein>
    <recommendedName>
        <fullName evidence="4">Secreted protein</fullName>
    </recommendedName>
</protein>
<dbReference type="AlphaFoldDB" id="A0A8G1W272"/>
<proteinExistence type="predicted"/>
<dbReference type="RefSeq" id="XP_040804171.1">
    <property type="nucleotide sequence ID" value="XM_040939098.1"/>
</dbReference>
<dbReference type="VEuPathDB" id="FungiDB:BO72DRAFT_13140"/>
<accession>A0A8G1W272</accession>
<sequence length="77" mass="8500">MYWMDISRLTTAMLCISLVSSFAPETPPPQRPNTQRDYLRLNYPQYRSDCGSSQSAQTTTPPAISICVSAPITVSGE</sequence>
<feature type="signal peptide" evidence="1">
    <location>
        <begin position="1"/>
        <end position="21"/>
    </location>
</feature>
<evidence type="ECO:0008006" key="4">
    <source>
        <dbReference type="Google" id="ProtNLM"/>
    </source>
</evidence>
<feature type="chain" id="PRO_5034535301" description="Secreted protein" evidence="1">
    <location>
        <begin position="22"/>
        <end position="77"/>
    </location>
</feature>
<name>A0A8G1W272_9EURO</name>
<dbReference type="EMBL" id="KZ824630">
    <property type="protein sequence ID" value="RAK80161.1"/>
    <property type="molecule type" value="Genomic_DNA"/>
</dbReference>
<reference evidence="2 3" key="1">
    <citation type="submission" date="2018-02" db="EMBL/GenBank/DDBJ databases">
        <title>The genomes of Aspergillus section Nigri reveals drivers in fungal speciation.</title>
        <authorList>
            <consortium name="DOE Joint Genome Institute"/>
            <person name="Vesth T.C."/>
            <person name="Nybo J."/>
            <person name="Theobald S."/>
            <person name="Brandl J."/>
            <person name="Frisvad J.C."/>
            <person name="Nielsen K.F."/>
            <person name="Lyhne E.K."/>
            <person name="Kogle M.E."/>
            <person name="Kuo A."/>
            <person name="Riley R."/>
            <person name="Clum A."/>
            <person name="Nolan M."/>
            <person name="Lipzen A."/>
            <person name="Salamov A."/>
            <person name="Henrissat B."/>
            <person name="Wiebenga A."/>
            <person name="De vries R.P."/>
            <person name="Grigoriev I.V."/>
            <person name="Mortensen U.H."/>
            <person name="Andersen M.R."/>
            <person name="Baker S.E."/>
        </authorList>
    </citation>
    <scope>NUCLEOTIDE SEQUENCE [LARGE SCALE GENOMIC DNA]</scope>
    <source>
        <strain evidence="2 3">CBS 313.89</strain>
    </source>
</reference>